<dbReference type="AlphaFoldDB" id="A0A242KWV5"/>
<accession>A0A242KWV5</accession>
<name>A0A242KWV5_ENTMU</name>
<organism evidence="1 2">
    <name type="scientific">Enterococcus mundtii</name>
    <dbReference type="NCBI Taxonomy" id="53346"/>
    <lineage>
        <taxon>Bacteria</taxon>
        <taxon>Bacillati</taxon>
        <taxon>Bacillota</taxon>
        <taxon>Bacilli</taxon>
        <taxon>Lactobacillales</taxon>
        <taxon>Enterococcaceae</taxon>
        <taxon>Enterococcus</taxon>
    </lineage>
</organism>
<dbReference type="Proteomes" id="UP000195024">
    <property type="component" value="Unassembled WGS sequence"/>
</dbReference>
<dbReference type="EMBL" id="NGMS01000001">
    <property type="protein sequence ID" value="OTP26423.1"/>
    <property type="molecule type" value="Genomic_DNA"/>
</dbReference>
<evidence type="ECO:0000313" key="1">
    <source>
        <dbReference type="EMBL" id="OTP26423.1"/>
    </source>
</evidence>
<sequence>MIQIVKTPFQSLRTILASPVSMEFSTIYTTSICLALPLIIRLNVSYSLICSNFSAKAWASSSVRQIIMNVSTPAIVAATSG</sequence>
<gene>
    <name evidence="1" type="ORF">A5802_000134</name>
</gene>
<comment type="caution">
    <text evidence="1">The sequence shown here is derived from an EMBL/GenBank/DDBJ whole genome shotgun (WGS) entry which is preliminary data.</text>
</comment>
<protein>
    <submittedName>
        <fullName evidence="1">Uncharacterized protein</fullName>
    </submittedName>
</protein>
<reference evidence="1 2" key="1">
    <citation type="submission" date="2017-05" db="EMBL/GenBank/DDBJ databases">
        <title>The Genome Sequence of Enterococcus mundtii 6B1_DIV0119.</title>
        <authorList>
            <consortium name="The Broad Institute Genomics Platform"/>
            <consortium name="The Broad Institute Genomic Center for Infectious Diseases"/>
            <person name="Earl A."/>
            <person name="Manson A."/>
            <person name="Schwartman J."/>
            <person name="Gilmore M."/>
            <person name="Abouelleil A."/>
            <person name="Cao P."/>
            <person name="Chapman S."/>
            <person name="Cusick C."/>
            <person name="Shea T."/>
            <person name="Young S."/>
            <person name="Neafsey D."/>
            <person name="Nusbaum C."/>
            <person name="Birren B."/>
        </authorList>
    </citation>
    <scope>NUCLEOTIDE SEQUENCE [LARGE SCALE GENOMIC DNA]</scope>
    <source>
        <strain evidence="1 2">6B1_DIV0119</strain>
    </source>
</reference>
<evidence type="ECO:0000313" key="2">
    <source>
        <dbReference type="Proteomes" id="UP000195024"/>
    </source>
</evidence>
<proteinExistence type="predicted"/>